<dbReference type="Proteomes" id="UP000814033">
    <property type="component" value="Unassembled WGS sequence"/>
</dbReference>
<proteinExistence type="predicted"/>
<organism evidence="1 2">
    <name type="scientific">Auriscalpium vulgare</name>
    <dbReference type="NCBI Taxonomy" id="40419"/>
    <lineage>
        <taxon>Eukaryota</taxon>
        <taxon>Fungi</taxon>
        <taxon>Dikarya</taxon>
        <taxon>Basidiomycota</taxon>
        <taxon>Agaricomycotina</taxon>
        <taxon>Agaricomycetes</taxon>
        <taxon>Russulales</taxon>
        <taxon>Auriscalpiaceae</taxon>
        <taxon>Auriscalpium</taxon>
    </lineage>
</organism>
<sequence length="333" mass="37565">MENYERWQDPYSTDSSLSSLISPPLSVERLGLKELMRNTVVQELFNSHLQQGNEVLRLNSHVQSLTQQNEDLKDRLRRADTVSRGSTPSLTSTDYSSRGSTPSVASIGRSSSHPTQPTTTQRHMMAVRPAHCHPAVLWDKDDCRGDDDSGWTKSNAQRPPMSQCIRNEDGTMIHPNVYRSIRNSVRIVAAQLIGKLKEADRSKPRYITFFRSFYPSELNDATERLEEMQPLLALCSNHWKAEQMLTNALRGRKGGRDGGDADDDDDDNDVDDAVAAPSNAKQDSRKRRKDAQSTPLRPTTDKKKVRPTPVSPIRLRTYSLSWMGNLIAEVVYL</sequence>
<gene>
    <name evidence="1" type="ORF">FA95DRAFT_1610671</name>
</gene>
<comment type="caution">
    <text evidence="1">The sequence shown here is derived from an EMBL/GenBank/DDBJ whole genome shotgun (WGS) entry which is preliminary data.</text>
</comment>
<keyword evidence="2" id="KW-1185">Reference proteome</keyword>
<accession>A0ACB8RE27</accession>
<dbReference type="EMBL" id="MU276098">
    <property type="protein sequence ID" value="KAI0041835.1"/>
    <property type="molecule type" value="Genomic_DNA"/>
</dbReference>
<reference evidence="1" key="2">
    <citation type="journal article" date="2022" name="New Phytol.">
        <title>Evolutionary transition to the ectomycorrhizal habit in the genomes of a hyperdiverse lineage of mushroom-forming fungi.</title>
        <authorList>
            <person name="Looney B."/>
            <person name="Miyauchi S."/>
            <person name="Morin E."/>
            <person name="Drula E."/>
            <person name="Courty P.E."/>
            <person name="Kohler A."/>
            <person name="Kuo A."/>
            <person name="LaButti K."/>
            <person name="Pangilinan J."/>
            <person name="Lipzen A."/>
            <person name="Riley R."/>
            <person name="Andreopoulos W."/>
            <person name="He G."/>
            <person name="Johnson J."/>
            <person name="Nolan M."/>
            <person name="Tritt A."/>
            <person name="Barry K.W."/>
            <person name="Grigoriev I.V."/>
            <person name="Nagy L.G."/>
            <person name="Hibbett D."/>
            <person name="Henrissat B."/>
            <person name="Matheny P.B."/>
            <person name="Labbe J."/>
            <person name="Martin F.M."/>
        </authorList>
    </citation>
    <scope>NUCLEOTIDE SEQUENCE</scope>
    <source>
        <strain evidence="1">FP105234-sp</strain>
    </source>
</reference>
<protein>
    <submittedName>
        <fullName evidence="1">Uncharacterized protein</fullName>
    </submittedName>
</protein>
<name>A0ACB8RE27_9AGAM</name>
<evidence type="ECO:0000313" key="1">
    <source>
        <dbReference type="EMBL" id="KAI0041835.1"/>
    </source>
</evidence>
<evidence type="ECO:0000313" key="2">
    <source>
        <dbReference type="Proteomes" id="UP000814033"/>
    </source>
</evidence>
<reference evidence="1" key="1">
    <citation type="submission" date="2021-02" db="EMBL/GenBank/DDBJ databases">
        <authorList>
            <consortium name="DOE Joint Genome Institute"/>
            <person name="Ahrendt S."/>
            <person name="Looney B.P."/>
            <person name="Miyauchi S."/>
            <person name="Morin E."/>
            <person name="Drula E."/>
            <person name="Courty P.E."/>
            <person name="Chicoki N."/>
            <person name="Fauchery L."/>
            <person name="Kohler A."/>
            <person name="Kuo A."/>
            <person name="Labutti K."/>
            <person name="Pangilinan J."/>
            <person name="Lipzen A."/>
            <person name="Riley R."/>
            <person name="Andreopoulos W."/>
            <person name="He G."/>
            <person name="Johnson J."/>
            <person name="Barry K.W."/>
            <person name="Grigoriev I.V."/>
            <person name="Nagy L."/>
            <person name="Hibbett D."/>
            <person name="Henrissat B."/>
            <person name="Matheny P.B."/>
            <person name="Labbe J."/>
            <person name="Martin F."/>
        </authorList>
    </citation>
    <scope>NUCLEOTIDE SEQUENCE</scope>
    <source>
        <strain evidence="1">FP105234-sp</strain>
    </source>
</reference>